<organism evidence="1 2">
    <name type="scientific">Sporosarcina thermotolerans</name>
    <dbReference type="NCBI Taxonomy" id="633404"/>
    <lineage>
        <taxon>Bacteria</taxon>
        <taxon>Bacillati</taxon>
        <taxon>Bacillota</taxon>
        <taxon>Bacilli</taxon>
        <taxon>Bacillales</taxon>
        <taxon>Caryophanaceae</taxon>
        <taxon>Sporosarcina</taxon>
    </lineage>
</organism>
<accession>A0AAW9A7D4</accession>
<name>A0AAW9A7D4_9BACL</name>
<evidence type="ECO:0000313" key="2">
    <source>
        <dbReference type="Proteomes" id="UP001271648"/>
    </source>
</evidence>
<gene>
    <name evidence="1" type="ORF">QTL97_04765</name>
</gene>
<dbReference type="Proteomes" id="UP001271648">
    <property type="component" value="Unassembled WGS sequence"/>
</dbReference>
<proteinExistence type="predicted"/>
<reference evidence="1 2" key="1">
    <citation type="submission" date="2023-06" db="EMBL/GenBank/DDBJ databases">
        <title>Sporosarcina sp. nov., isolated from Korean traditional fermented seafood 'Jeotgal'.</title>
        <authorList>
            <person name="Yang A.I."/>
            <person name="Shin N.-R."/>
        </authorList>
    </citation>
    <scope>NUCLEOTIDE SEQUENCE [LARGE SCALE GENOMIC DNA]</scope>
    <source>
        <strain evidence="1 2">KCTC43456</strain>
    </source>
</reference>
<keyword evidence="2" id="KW-1185">Reference proteome</keyword>
<dbReference type="RefSeq" id="WP_317940323.1">
    <property type="nucleotide sequence ID" value="NZ_JAUBDJ010000002.1"/>
</dbReference>
<dbReference type="AlphaFoldDB" id="A0AAW9A7D4"/>
<dbReference type="EMBL" id="JAUBDJ010000002">
    <property type="protein sequence ID" value="MDW0116235.1"/>
    <property type="molecule type" value="Genomic_DNA"/>
</dbReference>
<protein>
    <submittedName>
        <fullName evidence="1">Uncharacterized protein</fullName>
    </submittedName>
</protein>
<comment type="caution">
    <text evidence="1">The sequence shown here is derived from an EMBL/GenBank/DDBJ whole genome shotgun (WGS) entry which is preliminary data.</text>
</comment>
<sequence>MDKELMDFLTMMKNNMEKGFADVKKQLSEVNRKLDVLEGRVTRGFDETATLFESADCRVPDSH</sequence>
<evidence type="ECO:0000313" key="1">
    <source>
        <dbReference type="EMBL" id="MDW0116235.1"/>
    </source>
</evidence>